<dbReference type="EMBL" id="RAQO01000004">
    <property type="protein sequence ID" value="RKF19895.1"/>
    <property type="molecule type" value="Genomic_DNA"/>
</dbReference>
<feature type="signal peptide" evidence="1">
    <location>
        <begin position="1"/>
        <end position="18"/>
    </location>
</feature>
<evidence type="ECO:0008006" key="4">
    <source>
        <dbReference type="Google" id="ProtNLM"/>
    </source>
</evidence>
<comment type="caution">
    <text evidence="2">The sequence shown here is derived from an EMBL/GenBank/DDBJ whole genome shotgun (WGS) entry which is preliminary data.</text>
</comment>
<dbReference type="AlphaFoldDB" id="A0A420EGQ7"/>
<protein>
    <recommendedName>
        <fullName evidence="4">Secreted protein</fullName>
    </recommendedName>
</protein>
<evidence type="ECO:0000313" key="3">
    <source>
        <dbReference type="Proteomes" id="UP000286482"/>
    </source>
</evidence>
<proteinExistence type="predicted"/>
<sequence length="86" mass="9393">MLSLIIFALVWCVSTKLAQLICAFAVCADDCRVMSMSKAVLRKLAVEVNRVICSSVFVSCYSQRRAKGGLEQGRQAVNAAPIKKVK</sequence>
<dbReference type="Proteomes" id="UP000286482">
    <property type="component" value="Unassembled WGS sequence"/>
</dbReference>
<evidence type="ECO:0000256" key="1">
    <source>
        <dbReference type="SAM" id="SignalP"/>
    </source>
</evidence>
<accession>A0A420EGQ7</accession>
<evidence type="ECO:0000313" key="2">
    <source>
        <dbReference type="EMBL" id="RKF19895.1"/>
    </source>
</evidence>
<gene>
    <name evidence="2" type="ORF">DBZ36_05400</name>
</gene>
<feature type="chain" id="PRO_5019297671" description="Secreted protein" evidence="1">
    <location>
        <begin position="19"/>
        <end position="86"/>
    </location>
</feature>
<keyword evidence="1" id="KW-0732">Signal</keyword>
<keyword evidence="3" id="KW-1185">Reference proteome</keyword>
<reference evidence="2 3" key="1">
    <citation type="submission" date="2018-09" db="EMBL/GenBank/DDBJ databases">
        <authorList>
            <person name="Wang Z."/>
        </authorList>
    </citation>
    <scope>NUCLEOTIDE SEQUENCE [LARGE SCALE GENOMIC DNA]</scope>
    <source>
        <strain evidence="2 3">ALS 81</strain>
    </source>
</reference>
<name>A0A420EGQ7_9ALTE</name>
<organism evidence="2 3">
    <name type="scientific">Alginatibacterium sediminis</name>
    <dbReference type="NCBI Taxonomy" id="2164068"/>
    <lineage>
        <taxon>Bacteria</taxon>
        <taxon>Pseudomonadati</taxon>
        <taxon>Pseudomonadota</taxon>
        <taxon>Gammaproteobacteria</taxon>
        <taxon>Alteromonadales</taxon>
        <taxon>Alteromonadaceae</taxon>
        <taxon>Alginatibacterium</taxon>
    </lineage>
</organism>